<dbReference type="SMART" id="SM00530">
    <property type="entry name" value="HTH_XRE"/>
    <property type="match status" value="1"/>
</dbReference>
<dbReference type="SUPFAM" id="SSF47413">
    <property type="entry name" value="lambda repressor-like DNA-binding domains"/>
    <property type="match status" value="1"/>
</dbReference>
<evidence type="ECO:0000313" key="3">
    <source>
        <dbReference type="Proteomes" id="UP000608955"/>
    </source>
</evidence>
<name>A0A918Y5N1_9ACTN</name>
<dbReference type="EMBL" id="BMVF01000010">
    <property type="protein sequence ID" value="GHD91573.1"/>
    <property type="molecule type" value="Genomic_DNA"/>
</dbReference>
<evidence type="ECO:0000259" key="1">
    <source>
        <dbReference type="SMART" id="SM00530"/>
    </source>
</evidence>
<dbReference type="InterPro" id="IPR010982">
    <property type="entry name" value="Lambda_DNA-bd_dom_sf"/>
</dbReference>
<dbReference type="RefSeq" id="WP_190179294.1">
    <property type="nucleotide sequence ID" value="NZ_BMVF01000010.1"/>
</dbReference>
<organism evidence="2 3">
    <name type="scientific">Streptomyces naganishii JCM 4654</name>
    <dbReference type="NCBI Taxonomy" id="1306179"/>
    <lineage>
        <taxon>Bacteria</taxon>
        <taxon>Bacillati</taxon>
        <taxon>Actinomycetota</taxon>
        <taxon>Actinomycetes</taxon>
        <taxon>Kitasatosporales</taxon>
        <taxon>Streptomycetaceae</taxon>
        <taxon>Streptomyces</taxon>
    </lineage>
</organism>
<keyword evidence="3" id="KW-1185">Reference proteome</keyword>
<evidence type="ECO:0000313" key="2">
    <source>
        <dbReference type="EMBL" id="GHD91573.1"/>
    </source>
</evidence>
<sequence>MSVDGEVRQLTTEADEPGWEVDPDDEWGVAVVATVGRQLKLRREAVGMRAGEFGAAIGYGEDLVYKVESGKRIPRQEYLDKADEVLGAGGLMAAAWEDVKKVRYPKTVRDLAKLEAQAVEIGLYVCNSVSGLLQTPEHARALFQAAQPPYSPDDVERMVAARMARRSVFERDPAPSISFVLEEATLRREVGGTMVWRQQLERLLEVGRLHNVTLQVMPTKTDAHPGVDGRIEVLKFQDGTAVGRSDGAFNGRPTSDPKQLRILELRYGTIRAQALTPRESLAFIEQLLLGEA</sequence>
<reference evidence="2" key="2">
    <citation type="submission" date="2020-09" db="EMBL/GenBank/DDBJ databases">
        <authorList>
            <person name="Sun Q."/>
            <person name="Ohkuma M."/>
        </authorList>
    </citation>
    <scope>NUCLEOTIDE SEQUENCE</scope>
    <source>
        <strain evidence="2">JCM 4654</strain>
    </source>
</reference>
<dbReference type="Pfam" id="PF19054">
    <property type="entry name" value="DUF5753"/>
    <property type="match status" value="1"/>
</dbReference>
<dbReference type="Pfam" id="PF13560">
    <property type="entry name" value="HTH_31"/>
    <property type="match status" value="1"/>
</dbReference>
<gene>
    <name evidence="2" type="ORF">GCM10010508_40990</name>
</gene>
<dbReference type="InterPro" id="IPR001387">
    <property type="entry name" value="Cro/C1-type_HTH"/>
</dbReference>
<dbReference type="CDD" id="cd00093">
    <property type="entry name" value="HTH_XRE"/>
    <property type="match status" value="1"/>
</dbReference>
<comment type="caution">
    <text evidence="2">The sequence shown here is derived from an EMBL/GenBank/DDBJ whole genome shotgun (WGS) entry which is preliminary data.</text>
</comment>
<proteinExistence type="predicted"/>
<reference evidence="2" key="1">
    <citation type="journal article" date="2014" name="Int. J. Syst. Evol. Microbiol.">
        <title>Complete genome sequence of Corynebacterium casei LMG S-19264T (=DSM 44701T), isolated from a smear-ripened cheese.</title>
        <authorList>
            <consortium name="US DOE Joint Genome Institute (JGI-PGF)"/>
            <person name="Walter F."/>
            <person name="Albersmeier A."/>
            <person name="Kalinowski J."/>
            <person name="Ruckert C."/>
        </authorList>
    </citation>
    <scope>NUCLEOTIDE SEQUENCE</scope>
    <source>
        <strain evidence="2">JCM 4654</strain>
    </source>
</reference>
<feature type="domain" description="HTH cro/C1-type" evidence="1">
    <location>
        <begin position="38"/>
        <end position="93"/>
    </location>
</feature>
<dbReference type="AlphaFoldDB" id="A0A918Y5N1"/>
<protein>
    <submittedName>
        <fullName evidence="2">Transcriptional regulator</fullName>
    </submittedName>
</protein>
<accession>A0A918Y5N1</accession>
<dbReference type="GO" id="GO:0003677">
    <property type="term" value="F:DNA binding"/>
    <property type="evidence" value="ECO:0007669"/>
    <property type="project" value="InterPro"/>
</dbReference>
<dbReference type="Gene3D" id="1.10.260.40">
    <property type="entry name" value="lambda repressor-like DNA-binding domains"/>
    <property type="match status" value="1"/>
</dbReference>
<dbReference type="Proteomes" id="UP000608955">
    <property type="component" value="Unassembled WGS sequence"/>
</dbReference>
<dbReference type="InterPro" id="IPR043917">
    <property type="entry name" value="DUF5753"/>
</dbReference>